<dbReference type="InterPro" id="IPR011047">
    <property type="entry name" value="Quinoprotein_ADH-like_sf"/>
</dbReference>
<dbReference type="InterPro" id="IPR002372">
    <property type="entry name" value="PQQ_rpt_dom"/>
</dbReference>
<gene>
    <name evidence="3" type="ORF">NAV_LOCUS3496</name>
</gene>
<dbReference type="GO" id="GO:0003824">
    <property type="term" value="F:catalytic activity"/>
    <property type="evidence" value="ECO:0007669"/>
    <property type="project" value="InterPro"/>
</dbReference>
<dbReference type="InterPro" id="IPR016193">
    <property type="entry name" value="Cytidine_deaminase-like"/>
</dbReference>
<dbReference type="InterPro" id="IPR000873">
    <property type="entry name" value="AMP-dep_synth/lig_dom"/>
</dbReference>
<dbReference type="Gene3D" id="3.40.50.12780">
    <property type="entry name" value="N-terminal domain of ligase-like"/>
    <property type="match status" value="1"/>
</dbReference>
<organism evidence="3 4">
    <name type="scientific">Acanthocheilonema viteae</name>
    <name type="common">Filarial nematode worm</name>
    <name type="synonym">Dipetalonema viteae</name>
    <dbReference type="NCBI Taxonomy" id="6277"/>
    <lineage>
        <taxon>Eukaryota</taxon>
        <taxon>Metazoa</taxon>
        <taxon>Ecdysozoa</taxon>
        <taxon>Nematoda</taxon>
        <taxon>Chromadorea</taxon>
        <taxon>Rhabditida</taxon>
        <taxon>Spirurina</taxon>
        <taxon>Spiruromorpha</taxon>
        <taxon>Filarioidea</taxon>
        <taxon>Onchocercidae</taxon>
        <taxon>Acanthocheilonema</taxon>
    </lineage>
</organism>
<keyword evidence="4" id="KW-1185">Reference proteome</keyword>
<reference evidence="3 4" key="1">
    <citation type="submission" date="2018-08" db="EMBL/GenBank/DDBJ databases">
        <authorList>
            <person name="Laetsch R D."/>
            <person name="Stevens L."/>
            <person name="Kumar S."/>
            <person name="Blaxter L. M."/>
        </authorList>
    </citation>
    <scope>NUCLEOTIDE SEQUENCE [LARGE SCALE GENOMIC DNA]</scope>
</reference>
<dbReference type="InterPro" id="IPR052091">
    <property type="entry name" value="Beta-ala_Activ/Resist"/>
</dbReference>
<dbReference type="SMART" id="SM00564">
    <property type="entry name" value="PQQ"/>
    <property type="match status" value="4"/>
</dbReference>
<dbReference type="Pfam" id="PF00383">
    <property type="entry name" value="dCMP_cyt_deam_1"/>
    <property type="match status" value="1"/>
</dbReference>
<feature type="domain" description="CMP/dCMP-type deaminase" evidence="2">
    <location>
        <begin position="144"/>
        <end position="255"/>
    </location>
</feature>
<dbReference type="Pfam" id="PF00501">
    <property type="entry name" value="AMP-binding"/>
    <property type="match status" value="1"/>
</dbReference>
<evidence type="ECO:0000313" key="3">
    <source>
        <dbReference type="EMBL" id="VBB28666.1"/>
    </source>
</evidence>
<dbReference type="InterPro" id="IPR002125">
    <property type="entry name" value="CMP_dCMP_dom"/>
</dbReference>
<dbReference type="PANTHER" id="PTHR44394:SF1">
    <property type="entry name" value="BETA-ALANINE-ACTIVATING ENZYME"/>
    <property type="match status" value="1"/>
</dbReference>
<dbReference type="OrthoDB" id="408177at2759"/>
<dbReference type="InterPro" id="IPR042099">
    <property type="entry name" value="ANL_N_sf"/>
</dbReference>
<dbReference type="SUPFAM" id="SSF50998">
    <property type="entry name" value="Quinoprotein alcohol dehydrogenase-like"/>
    <property type="match status" value="1"/>
</dbReference>
<dbReference type="PANTHER" id="PTHR44394">
    <property type="entry name" value="BETA-ALANINE-ACTIVATING ENZYME"/>
    <property type="match status" value="1"/>
</dbReference>
<dbReference type="InterPro" id="IPR015943">
    <property type="entry name" value="WD40/YVTN_repeat-like_dom_sf"/>
</dbReference>
<feature type="region of interest" description="Disordered" evidence="1">
    <location>
        <begin position="1481"/>
        <end position="1518"/>
    </location>
</feature>
<proteinExistence type="predicted"/>
<evidence type="ECO:0000259" key="2">
    <source>
        <dbReference type="PROSITE" id="PS51747"/>
    </source>
</evidence>
<protein>
    <recommendedName>
        <fullName evidence="2">CMP/dCMP-type deaminase domain-containing protein</fullName>
    </recommendedName>
</protein>
<dbReference type="SUPFAM" id="SSF56801">
    <property type="entry name" value="Acetyl-CoA synthetase-like"/>
    <property type="match status" value="1"/>
</dbReference>
<dbReference type="PROSITE" id="PS51747">
    <property type="entry name" value="CYT_DCMP_DEAMINASES_2"/>
    <property type="match status" value="1"/>
</dbReference>
<accession>A0A498SAZ2</accession>
<evidence type="ECO:0000256" key="1">
    <source>
        <dbReference type="SAM" id="MobiDB-lite"/>
    </source>
</evidence>
<name>A0A498SAZ2_ACAVI</name>
<dbReference type="InterPro" id="IPR018391">
    <property type="entry name" value="PQQ_b-propeller_rpt"/>
</dbReference>
<sequence>MTDQQEDIREKVKGRRFTITPILCEEIVRDELPLIEYYAVKVEDKCKIGLLLQILPNMPSEANHLRRIKNGLILIQPTNNPLPQEFVKKLETTLLDISVLKVKVPSCKPVTRQQFLWAKQYWPTAFHLNKQYEALLNGNFFKADEYQKIIGFYLESKKISNGGSGCVIVDLKDEVVAKSGNRNIPLGHAVIAAVSDLCERHRTKQSDILQYLGTGYDVYLTDEPCAMCAMALVHFRVGRVFYGKRTPLNGVYESCWRIQEEKSLNHHYAYRIKMSAALIAKPFSMIYVEKMDNSCGVAVGYADIMNGVSLIAEQLASYKNCLIAVVLPKHPAFVSVILGFSEFWKRRIVLSVVQALKWQTVTVVLQYLVLFLLSLQKTGIQLIYTISVLILPRLPFDNVIGLTASLKSSSDLKKYLKCSLADVAVVNGAKLLVIPDSFRSIPSKLADAIMKYGMTPSQLKILPHQALTEIFAGHSTIRTIILGGEAFPTNFIKRYHIDHQLINFYNVYGVTEVSCWASCHRVDWKETRVEIGEPLLGTKFKISETGELLIGGSRQCFINGKLSGAWLRTGDIVELTELGKIYWCDRSDDQQKINGINVSLSGLARKAEEYDNIQSALALRRGQSILLFVHIENSANVQIDLCKKLDVGLPLIVILVDNWPVTGNGKIDRRKLMQIFEQKNLVFTVEDLSKLLENFKINLKTNQEMRFKDLGLDSLRAAELTLKTEHLLKQRNFPLLQYLLSDTGTIAGFLDALDFNQNVREINTVRMREVRIRPIENFINTKLLWEYDLGKCIDATPAVENGSIFLGSHSGRFVSLSLDGNKEWEVQFDGRIEATACCQDGIIAVGCYDGYLYFLNEKNGQLIWKFGTENIIKSSPVLIDTGNKCLFGSHDKCLYLLDIKNHKVLWKVVCDGSILSSPVLIATIVLCATLQGEFLCVELNTGNTVWKIQLAAPIFANLCIIEPNRVLVVNVKGLVTLCDTRTGHIMYQYDILECIFAAPVLFLDDTNNSNVSIIVTQASSLFLLQTDTLQLLWYIRIDGVGSFPRPPEILANEGYLFIQDSSGTLLAIKGLRDMMKKDIMDMEISRMEIIEVLKVPGETFGGVRILKMDKRNSSKSGESNSNSSNSKTVTVSYRALIGSRDDRIRLQDFPLVDFLRESGMEIEKPILQQSPADLLKCYHDLGFDSSLSLHHPDIGKAEAIQKADNMISSNDSDNGNNDNSNSRRRRNHLLLKKAKEDEGDGNDIAKRSSTSIKQDFTDFIDEKKEHATATIIPNVDRPEFPSFHHRFSTVPVEISRRRHAFVACKLAQNSSDSGVNSNSVNSIQEDIPEVESGSGSFQEKAKHLVSSLYSSSLVRQQHRRSATHTTTPSFVLQSSKILDPIVPFSGEDLRIHSTNYDNDVNNLSNQDRILEEKRPRIERPRARYPNSARRTSAPACLWSTPSLFPDQQPKSTSLTLHDNLILLHKLLAKQRIMQENVGTFNFDPSTSIPNADGTAATSQSETPPATIPPHFPTAQAPTSPSILATWQWLREERMWKEEEGEWDDGVGHIEKYRLKVSFARPWTLVDKRAEWRKKCIN</sequence>
<dbReference type="SUPFAM" id="SSF53927">
    <property type="entry name" value="Cytidine deaminase-like"/>
    <property type="match status" value="1"/>
</dbReference>
<evidence type="ECO:0000313" key="4">
    <source>
        <dbReference type="Proteomes" id="UP000276991"/>
    </source>
</evidence>
<dbReference type="GO" id="GO:0043041">
    <property type="term" value="P:amino acid activation for nonribosomal peptide biosynthetic process"/>
    <property type="evidence" value="ECO:0007669"/>
    <property type="project" value="TreeGrafter"/>
</dbReference>
<dbReference type="Pfam" id="PF13570">
    <property type="entry name" value="Beta-prop_ACSF4"/>
    <property type="match status" value="1"/>
</dbReference>
<dbReference type="STRING" id="6277.A0A498SAZ2"/>
<feature type="compositionally biased region" description="Polar residues" evidence="1">
    <location>
        <begin position="1481"/>
        <end position="1503"/>
    </location>
</feature>
<dbReference type="Gene3D" id="3.40.140.10">
    <property type="entry name" value="Cytidine Deaminase, domain 2"/>
    <property type="match status" value="1"/>
</dbReference>
<dbReference type="Gene3D" id="2.130.10.10">
    <property type="entry name" value="YVTN repeat-like/Quinoprotein amine dehydrogenase"/>
    <property type="match status" value="1"/>
</dbReference>
<dbReference type="CDD" id="cd01285">
    <property type="entry name" value="nucleoside_deaminase"/>
    <property type="match status" value="1"/>
</dbReference>
<dbReference type="Proteomes" id="UP000276991">
    <property type="component" value="Unassembled WGS sequence"/>
</dbReference>
<dbReference type="EMBL" id="UPTC01000450">
    <property type="protein sequence ID" value="VBB28666.1"/>
    <property type="molecule type" value="Genomic_DNA"/>
</dbReference>